<dbReference type="Proteomes" id="UP000077519">
    <property type="component" value="Unassembled WGS sequence"/>
</dbReference>
<comment type="caution">
    <text evidence="1">The sequence shown here is derived from an EMBL/GenBank/DDBJ whole genome shotgun (WGS) entry which is preliminary data.</text>
</comment>
<evidence type="ECO:0000313" key="1">
    <source>
        <dbReference type="EMBL" id="OAK52141.1"/>
    </source>
</evidence>
<evidence type="ECO:0000313" key="2">
    <source>
        <dbReference type="Proteomes" id="UP000077519"/>
    </source>
</evidence>
<dbReference type="EMBL" id="LVHI01000025">
    <property type="protein sequence ID" value="OAK52141.1"/>
    <property type="molecule type" value="Genomic_DNA"/>
</dbReference>
<organism evidence="1 2">
    <name type="scientific">Rhodococcoides kyotonense</name>
    <dbReference type="NCBI Taxonomy" id="398843"/>
    <lineage>
        <taxon>Bacteria</taxon>
        <taxon>Bacillati</taxon>
        <taxon>Actinomycetota</taxon>
        <taxon>Actinomycetes</taxon>
        <taxon>Mycobacteriales</taxon>
        <taxon>Nocardiaceae</taxon>
        <taxon>Rhodococcoides</taxon>
    </lineage>
</organism>
<dbReference type="AlphaFoldDB" id="A0A177Y9M0"/>
<keyword evidence="2" id="KW-1185">Reference proteome</keyword>
<sequence length="73" mass="8114">MATYQLRGADDAILAQTELPSDTRAMAWMVSAATVNRRALDGRRWEGFRLDDSGWEHRFSGAHRAATAPPVRA</sequence>
<dbReference type="RefSeq" id="WP_068429442.1">
    <property type="nucleotide sequence ID" value="NZ_LVHI01000025.1"/>
</dbReference>
<accession>A0A177Y9M0</accession>
<name>A0A177Y9M0_9NOCA</name>
<proteinExistence type="predicted"/>
<reference evidence="1 2" key="1">
    <citation type="submission" date="2016-03" db="EMBL/GenBank/DDBJ databases">
        <title>Genome sequence of Rhodococcus kyotonensis KB10.</title>
        <authorList>
            <person name="Jeong H."/>
            <person name="Hong C.E."/>
            <person name="Jo S.H."/>
            <person name="Park J.M."/>
        </authorList>
    </citation>
    <scope>NUCLEOTIDE SEQUENCE [LARGE SCALE GENOMIC DNA]</scope>
    <source>
        <strain evidence="1 2">KB10</strain>
    </source>
</reference>
<gene>
    <name evidence="1" type="ORF">A3K89_24950</name>
</gene>
<protein>
    <submittedName>
        <fullName evidence="1">Uncharacterized protein</fullName>
    </submittedName>
</protein>